<dbReference type="InterPro" id="IPR049730">
    <property type="entry name" value="SNF2/RAD54-like_C"/>
</dbReference>
<feature type="compositionally biased region" description="Polar residues" evidence="5">
    <location>
        <begin position="26"/>
        <end position="50"/>
    </location>
</feature>
<feature type="compositionally biased region" description="Acidic residues" evidence="5">
    <location>
        <begin position="285"/>
        <end position="313"/>
    </location>
</feature>
<proteinExistence type="predicted"/>
<dbReference type="InterPro" id="IPR014001">
    <property type="entry name" value="Helicase_ATP-bd"/>
</dbReference>
<evidence type="ECO:0000259" key="7">
    <source>
        <dbReference type="PROSITE" id="PS51194"/>
    </source>
</evidence>
<keyword evidence="9" id="KW-1185">Reference proteome</keyword>
<dbReference type="SMART" id="SM00487">
    <property type="entry name" value="DEXDc"/>
    <property type="match status" value="1"/>
</dbReference>
<evidence type="ECO:0000256" key="2">
    <source>
        <dbReference type="ARBA" id="ARBA00022801"/>
    </source>
</evidence>
<organism evidence="8 9">
    <name type="scientific">Podospora pseudocomata</name>
    <dbReference type="NCBI Taxonomy" id="2093779"/>
    <lineage>
        <taxon>Eukaryota</taxon>
        <taxon>Fungi</taxon>
        <taxon>Dikarya</taxon>
        <taxon>Ascomycota</taxon>
        <taxon>Pezizomycotina</taxon>
        <taxon>Sordariomycetes</taxon>
        <taxon>Sordariomycetidae</taxon>
        <taxon>Sordariales</taxon>
        <taxon>Podosporaceae</taxon>
        <taxon>Podospora</taxon>
    </lineage>
</organism>
<gene>
    <name evidence="8" type="primary">rhp26</name>
    <name evidence="8" type="ORF">QC762_711430</name>
</gene>
<feature type="domain" description="Helicase C-terminal" evidence="7">
    <location>
        <begin position="755"/>
        <end position="916"/>
    </location>
</feature>
<feature type="region of interest" description="Disordered" evidence="5">
    <location>
        <begin position="1105"/>
        <end position="1124"/>
    </location>
</feature>
<reference evidence="8 9" key="1">
    <citation type="journal article" date="2023" name="bioRxiv">
        <title>High-quality genome assemblies of four members of thePodospora anserinaspecies complex.</title>
        <authorList>
            <person name="Ament-Velasquez S.L."/>
            <person name="Vogan A.A."/>
            <person name="Wallerman O."/>
            <person name="Hartmann F."/>
            <person name="Gautier V."/>
            <person name="Silar P."/>
            <person name="Giraud T."/>
            <person name="Johannesson H."/>
        </authorList>
    </citation>
    <scope>NUCLEOTIDE SEQUENCE [LARGE SCALE GENOMIC DNA]</scope>
    <source>
        <strain evidence="8 9">CBS 415.72m</strain>
    </source>
</reference>
<dbReference type="InterPro" id="IPR027417">
    <property type="entry name" value="P-loop_NTPase"/>
</dbReference>
<dbReference type="Gene3D" id="3.40.50.10810">
    <property type="entry name" value="Tandem AAA-ATPase domain"/>
    <property type="match status" value="1"/>
</dbReference>
<dbReference type="RefSeq" id="XP_062739850.1">
    <property type="nucleotide sequence ID" value="XM_062893994.1"/>
</dbReference>
<protein>
    <submittedName>
        <fullName evidence="8">DNA repair protein rhp26</fullName>
    </submittedName>
</protein>
<feature type="domain" description="Helicase ATP-binding" evidence="6">
    <location>
        <begin position="427"/>
        <end position="618"/>
    </location>
</feature>
<dbReference type="Pfam" id="PF00176">
    <property type="entry name" value="SNF2-rel_dom"/>
    <property type="match status" value="1"/>
</dbReference>
<dbReference type="PROSITE" id="PS51194">
    <property type="entry name" value="HELICASE_CTER"/>
    <property type="match status" value="1"/>
</dbReference>
<comment type="caution">
    <text evidence="8">The sequence shown here is derived from an EMBL/GenBank/DDBJ whole genome shotgun (WGS) entry which is preliminary data.</text>
</comment>
<dbReference type="InterPro" id="IPR001650">
    <property type="entry name" value="Helicase_C-like"/>
</dbReference>
<dbReference type="Pfam" id="PF00271">
    <property type="entry name" value="Helicase_C"/>
    <property type="match status" value="1"/>
</dbReference>
<accession>A0ABR0G577</accession>
<evidence type="ECO:0000256" key="4">
    <source>
        <dbReference type="SAM" id="Coils"/>
    </source>
</evidence>
<evidence type="ECO:0000313" key="9">
    <source>
        <dbReference type="Proteomes" id="UP001323405"/>
    </source>
</evidence>
<sequence length="1197" mass="134181">MPPKYSVIMSPPEAESPDAAGDASQEIPQTDKPNPPSTKESNAAIESTMENPVPDLAAPNLDDEASALAHLTENVRDQDELERDITLQANAALIEAEDTRDRKRIEKAQIQKVRLENQRKTQQAKLTSGHLTPANRLRIQKEITRLDSEIDICEQDVRDFETRIEARHQEGAAETQSKGAGAVGGRLPSETQREYLIRTGKITPFATFGGPRPDGVEGELADAIIEAEDEAVAEELEEQVGDGPRSHQNLRRPGFAEETENSSTAELEFSLRPRKKRRVVQEVEGGSDDEFELEEDDARDDEEDESLEDDFDMTDTNSKKKRKRGKGVATAADGVGEEKVDLSNIDDGNEAVYQARLEDWVKRRTRARRARQLRLGQEVESEWDGEEEWFKPSPDEPDHQFENGMKLPGDIYPSLFDYQKTGVQWLAELYAQQVGGIVGDEMGLGKTVQLISFVAALHYSKMLNKPVIVVAPATVLRQWVNEFHRWWPPLRVSILHSSGSGMFNVLDEGKREDVEDNWDKKSPAKSSKAAKKIVDKVVKHGHVLVTTYAGLQTYGDVLIPLEWGYAVLDEGHKIRNPNTAITIYCKELRTPNRIILSGTPMQNNLTELWSLFDFIFPMRLGTLVSFRTQFEVPIKLGGYANATNLQIMTAQKCAETLKEAISPYLLQRLKVDVAADLPKKSEQVLFCKLSKPQREAYELFLKSDEMASILDRSRQSLYGIDILRKICNHPDLLNPRLKNKPGYLWGSVEKSGKMAVVQSLLPMWKRLGHKTLLFSQGTQMLDIIEAFVQRLDDVRYLRMDGKTPIKQRQTLVDQFNNDPSLDVFLLTTKVGGLGVNLTGANRVIIFDPDWNPSTDVQARERAWRLGQKREVTIYRLMTAGTIEEKIYHRQIFKQFLSNKVLKDPKQQTNFNLNDLHDLFSLSSYEDGMTETSQLFKGSEAKNFMKSGPKELLIPGQDRVLLGPSAKKAAAREVASVTVKAEPQDDGGNDLRNIEGVASLETFKAEPDPPANEEDRLMEGLFARSVHSALEHDKIMNGKKTVRADKKMIQQEANRIAAQAALSLRRAGEQARNVPIGTVTWTGEVGEAGRPVQPRRRIAPGSAIIRNAGASGSRPGTPNAQPAPDRTLRAEDFEKMIPAFIKRHGGQVVSKLLVDHFNQYCTGTRQAEEFKIALGKVAQMEKKGTSMRATWSLKPDFQ</sequence>
<evidence type="ECO:0000259" key="6">
    <source>
        <dbReference type="PROSITE" id="PS51192"/>
    </source>
</evidence>
<dbReference type="Proteomes" id="UP001323405">
    <property type="component" value="Unassembled WGS sequence"/>
</dbReference>
<dbReference type="InterPro" id="IPR000330">
    <property type="entry name" value="SNF2_N"/>
</dbReference>
<dbReference type="PANTHER" id="PTHR45629:SF7">
    <property type="entry name" value="DNA EXCISION REPAIR PROTEIN ERCC-6-RELATED"/>
    <property type="match status" value="1"/>
</dbReference>
<keyword evidence="4" id="KW-0175">Coiled coil</keyword>
<dbReference type="InterPro" id="IPR050496">
    <property type="entry name" value="SNF2_RAD54_helicase_repair"/>
</dbReference>
<dbReference type="Gene3D" id="3.40.50.300">
    <property type="entry name" value="P-loop containing nucleotide triphosphate hydrolases"/>
    <property type="match status" value="1"/>
</dbReference>
<keyword evidence="1" id="KW-0547">Nucleotide-binding</keyword>
<evidence type="ECO:0000256" key="1">
    <source>
        <dbReference type="ARBA" id="ARBA00022741"/>
    </source>
</evidence>
<dbReference type="EMBL" id="JAFFHA010000009">
    <property type="protein sequence ID" value="KAK4650875.1"/>
    <property type="molecule type" value="Genomic_DNA"/>
</dbReference>
<keyword evidence="2" id="KW-0378">Hydrolase</keyword>
<dbReference type="CDD" id="cd18000">
    <property type="entry name" value="DEXHc_ERCC6"/>
    <property type="match status" value="1"/>
</dbReference>
<dbReference type="GeneID" id="87913901"/>
<dbReference type="CDD" id="cd18793">
    <property type="entry name" value="SF2_C_SNF"/>
    <property type="match status" value="1"/>
</dbReference>
<evidence type="ECO:0000256" key="5">
    <source>
        <dbReference type="SAM" id="MobiDB-lite"/>
    </source>
</evidence>
<dbReference type="SMART" id="SM00490">
    <property type="entry name" value="HELICc"/>
    <property type="match status" value="1"/>
</dbReference>
<feature type="coiled-coil region" evidence="4">
    <location>
        <begin position="105"/>
        <end position="163"/>
    </location>
</feature>
<dbReference type="InterPro" id="IPR038718">
    <property type="entry name" value="SNF2-like_sf"/>
</dbReference>
<keyword evidence="3" id="KW-0067">ATP-binding</keyword>
<dbReference type="PROSITE" id="PS51192">
    <property type="entry name" value="HELICASE_ATP_BIND_1"/>
    <property type="match status" value="1"/>
</dbReference>
<dbReference type="SUPFAM" id="SSF52540">
    <property type="entry name" value="P-loop containing nucleoside triphosphate hydrolases"/>
    <property type="match status" value="2"/>
</dbReference>
<feature type="region of interest" description="Disordered" evidence="5">
    <location>
        <begin position="1"/>
        <end position="62"/>
    </location>
</feature>
<feature type="region of interest" description="Disordered" evidence="5">
    <location>
        <begin position="233"/>
        <end position="330"/>
    </location>
</feature>
<evidence type="ECO:0000256" key="3">
    <source>
        <dbReference type="ARBA" id="ARBA00022840"/>
    </source>
</evidence>
<dbReference type="PANTHER" id="PTHR45629">
    <property type="entry name" value="SNF2/RAD54 FAMILY MEMBER"/>
    <property type="match status" value="1"/>
</dbReference>
<dbReference type="Gene3D" id="1.20.120.850">
    <property type="entry name" value="SWI2/SNF2 ATPases, N-terminal domain"/>
    <property type="match status" value="1"/>
</dbReference>
<evidence type="ECO:0000313" key="8">
    <source>
        <dbReference type="EMBL" id="KAK4650875.1"/>
    </source>
</evidence>
<name>A0ABR0G577_9PEZI</name>